<feature type="region of interest" description="Disordered" evidence="1">
    <location>
        <begin position="512"/>
        <end position="661"/>
    </location>
</feature>
<dbReference type="Pfam" id="PF12937">
    <property type="entry name" value="F-box-like"/>
    <property type="match status" value="1"/>
</dbReference>
<dbReference type="PROSITE" id="PS50181">
    <property type="entry name" value="FBOX"/>
    <property type="match status" value="1"/>
</dbReference>
<accession>A0A0C3D3U0</accession>
<proteinExistence type="predicted"/>
<keyword evidence="4" id="KW-1185">Reference proteome</keyword>
<feature type="region of interest" description="Disordered" evidence="1">
    <location>
        <begin position="94"/>
        <end position="115"/>
    </location>
</feature>
<dbReference type="CDD" id="cd09917">
    <property type="entry name" value="F-box_SF"/>
    <property type="match status" value="1"/>
</dbReference>
<feature type="compositionally biased region" description="Polar residues" evidence="1">
    <location>
        <begin position="547"/>
        <end position="558"/>
    </location>
</feature>
<feature type="region of interest" description="Disordered" evidence="1">
    <location>
        <begin position="167"/>
        <end position="192"/>
    </location>
</feature>
<feature type="region of interest" description="Disordered" evidence="1">
    <location>
        <begin position="245"/>
        <end position="290"/>
    </location>
</feature>
<dbReference type="InterPro" id="IPR036047">
    <property type="entry name" value="F-box-like_dom_sf"/>
</dbReference>
<feature type="compositionally biased region" description="Low complexity" evidence="1">
    <location>
        <begin position="645"/>
        <end position="656"/>
    </location>
</feature>
<gene>
    <name evidence="3" type="ORF">SCLCIDRAFT_1221143</name>
</gene>
<dbReference type="HOGENOM" id="CLU_005534_0_0_1"/>
<evidence type="ECO:0000313" key="3">
    <source>
        <dbReference type="EMBL" id="KIM55455.1"/>
    </source>
</evidence>
<feature type="compositionally biased region" description="Basic and acidic residues" evidence="1">
    <location>
        <begin position="512"/>
        <end position="521"/>
    </location>
</feature>
<name>A0A0C3D3U0_9AGAM</name>
<feature type="compositionally biased region" description="Low complexity" evidence="1">
    <location>
        <begin position="855"/>
        <end position="870"/>
    </location>
</feature>
<dbReference type="Proteomes" id="UP000053989">
    <property type="component" value="Unassembled WGS sequence"/>
</dbReference>
<dbReference type="EMBL" id="KN822135">
    <property type="protein sequence ID" value="KIM55455.1"/>
    <property type="molecule type" value="Genomic_DNA"/>
</dbReference>
<feature type="compositionally biased region" description="Polar residues" evidence="1">
    <location>
        <begin position="612"/>
        <end position="621"/>
    </location>
</feature>
<sequence length="958" mass="105229">MQFQTLPYDLLFHIAQYLDVDDVHNLQATCKSLGTFTLTRPVYRSLAYTLLSRSRPLPLPAFQRLADLSTQSLIRAVNRANRFEKAWRVRAPKPAIPLSPTSSPSTATGDRGHWYTKISAPPNEEIDWLSPITSSYTLCATKSGRVVCWDVARDICLAEWDPRALASQLPRMPSSPQEKKGNDDDMEDPQIDNKERWELWKCRVEFDERAVYFTMARVLKGSYDDDRVMEFVLMKLAFPAEASEHASQSSSPTWNLSPIPCDTSHPKTPPMSLPASEAPSPRGSTLSAAAGTPSATTSACFCTVASIPVLPAPNDSSSRQEQMDDNEAIYQLPAECSRGECPAKPNPEPIFFPLTSFYTTGVVMNVFLLDPPKYLLSAFVWVANSNTIGLYVLLDWTKDEYVFVDTGVGCLISSNWSCILHEDQIVIHSEEADAAYQYFYPLSILRTFTRPRKGGLNVNGHNGAQNVIDTENVNVESQPQDSRYIPRHHLPLISTRLPPVKSLSKKFVFPRRTPDTTRDMEPTTVEAPFALRRISVGQNAPGGDSLAETTAEPSSSVGPSGYRTSEVDIISGGASMGNTDAEISPLIAEGSSKGKGKSRATEGDTTAEDKSYSSAPESSLQKGKGKKRETTLDSQECSEDNEIQSHPSTPASSSTSEIQEPTDVLQTTAFVPTTQSPDNPYPFPPWYPESAHFVRQWWPTLPGVPRLSCTVVLLAAHDPDTHRTRFVLAQHYFRVPITHDTAPDSAKPGSNMDDDDEMLHLCYVSTPFEVVCVLDGSADNGEEDAGDRPRPLVAVDFGHAVWVEYADEPGGVGASRLVANPYPNPADNTTSTDSDEGDESDAGGGASGSLFEGLPNGSTSHGSGTPTTNTPDRDSTIFDPRRHRIVPKCLRFVTFPPVYTAYDKAAKHRKMREEAVVRTLDIPQELDLDGVETINIDQSQGAVILSVKEGKIFILHYE</sequence>
<evidence type="ECO:0000256" key="1">
    <source>
        <dbReference type="SAM" id="MobiDB-lite"/>
    </source>
</evidence>
<feature type="compositionally biased region" description="Basic and acidic residues" evidence="1">
    <location>
        <begin position="599"/>
        <end position="611"/>
    </location>
</feature>
<reference evidence="4" key="2">
    <citation type="submission" date="2015-01" db="EMBL/GenBank/DDBJ databases">
        <title>Evolutionary Origins and Diversification of the Mycorrhizal Mutualists.</title>
        <authorList>
            <consortium name="DOE Joint Genome Institute"/>
            <consortium name="Mycorrhizal Genomics Consortium"/>
            <person name="Kohler A."/>
            <person name="Kuo A."/>
            <person name="Nagy L.G."/>
            <person name="Floudas D."/>
            <person name="Copeland A."/>
            <person name="Barry K.W."/>
            <person name="Cichocki N."/>
            <person name="Veneault-Fourrey C."/>
            <person name="LaButti K."/>
            <person name="Lindquist E.A."/>
            <person name="Lipzen A."/>
            <person name="Lundell T."/>
            <person name="Morin E."/>
            <person name="Murat C."/>
            <person name="Riley R."/>
            <person name="Ohm R."/>
            <person name="Sun H."/>
            <person name="Tunlid A."/>
            <person name="Henrissat B."/>
            <person name="Grigoriev I.V."/>
            <person name="Hibbett D.S."/>
            <person name="Martin F."/>
        </authorList>
    </citation>
    <scope>NUCLEOTIDE SEQUENCE [LARGE SCALE GENOMIC DNA]</scope>
    <source>
        <strain evidence="4">Foug A</strain>
    </source>
</reference>
<feature type="compositionally biased region" description="Basic and acidic residues" evidence="1">
    <location>
        <begin position="871"/>
        <end position="880"/>
    </location>
</feature>
<protein>
    <recommendedName>
        <fullName evidence="2">F-box domain-containing protein</fullName>
    </recommendedName>
</protein>
<organism evidence="3 4">
    <name type="scientific">Scleroderma citrinum Foug A</name>
    <dbReference type="NCBI Taxonomy" id="1036808"/>
    <lineage>
        <taxon>Eukaryota</taxon>
        <taxon>Fungi</taxon>
        <taxon>Dikarya</taxon>
        <taxon>Basidiomycota</taxon>
        <taxon>Agaricomycotina</taxon>
        <taxon>Agaricomycetes</taxon>
        <taxon>Agaricomycetidae</taxon>
        <taxon>Boletales</taxon>
        <taxon>Sclerodermatineae</taxon>
        <taxon>Sclerodermataceae</taxon>
        <taxon>Scleroderma</taxon>
    </lineage>
</organism>
<evidence type="ECO:0000313" key="4">
    <source>
        <dbReference type="Proteomes" id="UP000053989"/>
    </source>
</evidence>
<dbReference type="SUPFAM" id="SSF81383">
    <property type="entry name" value="F-box domain"/>
    <property type="match status" value="1"/>
</dbReference>
<dbReference type="STRING" id="1036808.A0A0C3D3U0"/>
<feature type="compositionally biased region" description="Low complexity" evidence="1">
    <location>
        <begin position="96"/>
        <end position="108"/>
    </location>
</feature>
<dbReference type="InterPro" id="IPR001810">
    <property type="entry name" value="F-box_dom"/>
</dbReference>
<evidence type="ECO:0000259" key="2">
    <source>
        <dbReference type="PROSITE" id="PS50181"/>
    </source>
</evidence>
<reference evidence="3 4" key="1">
    <citation type="submission" date="2014-04" db="EMBL/GenBank/DDBJ databases">
        <authorList>
            <consortium name="DOE Joint Genome Institute"/>
            <person name="Kuo A."/>
            <person name="Kohler A."/>
            <person name="Nagy L.G."/>
            <person name="Floudas D."/>
            <person name="Copeland A."/>
            <person name="Barry K.W."/>
            <person name="Cichocki N."/>
            <person name="Veneault-Fourrey C."/>
            <person name="LaButti K."/>
            <person name="Lindquist E.A."/>
            <person name="Lipzen A."/>
            <person name="Lundell T."/>
            <person name="Morin E."/>
            <person name="Murat C."/>
            <person name="Sun H."/>
            <person name="Tunlid A."/>
            <person name="Henrissat B."/>
            <person name="Grigoriev I.V."/>
            <person name="Hibbett D.S."/>
            <person name="Martin F."/>
            <person name="Nordberg H.P."/>
            <person name="Cantor M.N."/>
            <person name="Hua S.X."/>
        </authorList>
    </citation>
    <scope>NUCLEOTIDE SEQUENCE [LARGE SCALE GENOMIC DNA]</scope>
    <source>
        <strain evidence="3 4">Foug A</strain>
    </source>
</reference>
<feature type="domain" description="F-box" evidence="2">
    <location>
        <begin position="1"/>
        <end position="46"/>
    </location>
</feature>
<dbReference type="AlphaFoldDB" id="A0A0C3D3U0"/>
<feature type="region of interest" description="Disordered" evidence="1">
    <location>
        <begin position="814"/>
        <end position="880"/>
    </location>
</feature>
<dbReference type="InParanoid" id="A0A0C3D3U0"/>
<dbReference type="OrthoDB" id="3202382at2759"/>